<accession>A0A4C2AHF5</accession>
<protein>
    <submittedName>
        <fullName evidence="1">Uncharacterized protein</fullName>
    </submittedName>
</protein>
<proteinExistence type="predicted"/>
<comment type="caution">
    <text evidence="1">The sequence shown here is derived from an EMBL/GenBank/DDBJ whole genome shotgun (WGS) entry which is preliminary data.</text>
</comment>
<name>A0A4C2AHF5_EUMVA</name>
<sequence>MTLSAVESRTRRLPSRPVAEHSSLQGAYSLQWNLNNSNLVKSKSSMCRPVWSRRRRVAKGVRTLRTCHVMFGAMIVQSGDELPAYKAKGKSGSEKQWIYARPARRVDVNAWVFQPPRFTDRIHRGIRK</sequence>
<keyword evidence="2" id="KW-1185">Reference proteome</keyword>
<reference evidence="1 2" key="1">
    <citation type="journal article" date="2019" name="Commun. Biol.">
        <title>The bagworm genome reveals a unique fibroin gene that provides high tensile strength.</title>
        <authorList>
            <person name="Kono N."/>
            <person name="Nakamura H."/>
            <person name="Ohtoshi R."/>
            <person name="Tomita M."/>
            <person name="Numata K."/>
            <person name="Arakawa K."/>
        </authorList>
    </citation>
    <scope>NUCLEOTIDE SEQUENCE [LARGE SCALE GENOMIC DNA]</scope>
</reference>
<gene>
    <name evidence="1" type="ORF">EVAR_89834_1</name>
</gene>
<dbReference type="Proteomes" id="UP000299102">
    <property type="component" value="Unassembled WGS sequence"/>
</dbReference>
<dbReference type="EMBL" id="BGZK01003064">
    <property type="protein sequence ID" value="GBP98097.1"/>
    <property type="molecule type" value="Genomic_DNA"/>
</dbReference>
<evidence type="ECO:0000313" key="1">
    <source>
        <dbReference type="EMBL" id="GBP98097.1"/>
    </source>
</evidence>
<evidence type="ECO:0000313" key="2">
    <source>
        <dbReference type="Proteomes" id="UP000299102"/>
    </source>
</evidence>
<dbReference type="AlphaFoldDB" id="A0A4C2AHF5"/>
<organism evidence="1 2">
    <name type="scientific">Eumeta variegata</name>
    <name type="common">Bagworm moth</name>
    <name type="synonym">Eumeta japonica</name>
    <dbReference type="NCBI Taxonomy" id="151549"/>
    <lineage>
        <taxon>Eukaryota</taxon>
        <taxon>Metazoa</taxon>
        <taxon>Ecdysozoa</taxon>
        <taxon>Arthropoda</taxon>
        <taxon>Hexapoda</taxon>
        <taxon>Insecta</taxon>
        <taxon>Pterygota</taxon>
        <taxon>Neoptera</taxon>
        <taxon>Endopterygota</taxon>
        <taxon>Lepidoptera</taxon>
        <taxon>Glossata</taxon>
        <taxon>Ditrysia</taxon>
        <taxon>Tineoidea</taxon>
        <taxon>Psychidae</taxon>
        <taxon>Oiketicinae</taxon>
        <taxon>Eumeta</taxon>
    </lineage>
</organism>